<comment type="caution">
    <text evidence="4">The sequence shown here is derived from an EMBL/GenBank/DDBJ whole genome shotgun (WGS) entry which is preliminary data.</text>
</comment>
<organism evidence="4 5">
    <name type="scientific">Eisenbergiella massiliensis</name>
    <dbReference type="NCBI Taxonomy" id="1720294"/>
    <lineage>
        <taxon>Bacteria</taxon>
        <taxon>Bacillati</taxon>
        <taxon>Bacillota</taxon>
        <taxon>Clostridia</taxon>
        <taxon>Lachnospirales</taxon>
        <taxon>Lachnospiraceae</taxon>
        <taxon>Eisenbergiella</taxon>
    </lineage>
</organism>
<keyword evidence="1" id="KW-1133">Transmembrane helix</keyword>
<dbReference type="NCBIfam" id="TIGR00254">
    <property type="entry name" value="GGDEF"/>
    <property type="match status" value="1"/>
</dbReference>
<gene>
    <name evidence="4" type="ORF">DXC51_12410</name>
</gene>
<dbReference type="InterPro" id="IPR035919">
    <property type="entry name" value="EAL_sf"/>
</dbReference>
<dbReference type="RefSeq" id="WP_117544699.1">
    <property type="nucleotide sequence ID" value="NZ_JBKUNB010000012.1"/>
</dbReference>
<evidence type="ECO:0000313" key="4">
    <source>
        <dbReference type="EMBL" id="RGE60375.1"/>
    </source>
</evidence>
<dbReference type="InterPro" id="IPR050706">
    <property type="entry name" value="Cyclic-di-GMP_PDE-like"/>
</dbReference>
<dbReference type="SUPFAM" id="SSF141868">
    <property type="entry name" value="EAL domain-like"/>
    <property type="match status" value="1"/>
</dbReference>
<protein>
    <submittedName>
        <fullName evidence="4">EAL domain-containing protein</fullName>
    </submittedName>
</protein>
<dbReference type="CDD" id="cd01948">
    <property type="entry name" value="EAL"/>
    <property type="match status" value="1"/>
</dbReference>
<dbReference type="Pfam" id="PF00990">
    <property type="entry name" value="GGDEF"/>
    <property type="match status" value="2"/>
</dbReference>
<accession>A0A3E3I574</accession>
<dbReference type="InterPro" id="IPR000160">
    <property type="entry name" value="GGDEF_dom"/>
</dbReference>
<evidence type="ECO:0000256" key="1">
    <source>
        <dbReference type="SAM" id="Phobius"/>
    </source>
</evidence>
<dbReference type="InterPro" id="IPR001633">
    <property type="entry name" value="EAL_dom"/>
</dbReference>
<dbReference type="GO" id="GO:0071111">
    <property type="term" value="F:cyclic-guanylate-specific phosphodiesterase activity"/>
    <property type="evidence" value="ECO:0007669"/>
    <property type="project" value="InterPro"/>
</dbReference>
<dbReference type="PANTHER" id="PTHR33121">
    <property type="entry name" value="CYCLIC DI-GMP PHOSPHODIESTERASE PDEF"/>
    <property type="match status" value="1"/>
</dbReference>
<keyword evidence="5" id="KW-1185">Reference proteome</keyword>
<dbReference type="Gene3D" id="3.20.20.450">
    <property type="entry name" value="EAL domain"/>
    <property type="match status" value="1"/>
</dbReference>
<reference evidence="4" key="1">
    <citation type="submission" date="2018-08" db="EMBL/GenBank/DDBJ databases">
        <title>A genome reference for cultivated species of the human gut microbiota.</title>
        <authorList>
            <person name="Zou Y."/>
            <person name="Xue W."/>
            <person name="Luo G."/>
        </authorList>
    </citation>
    <scope>NUCLEOTIDE SEQUENCE [LARGE SCALE GENOMIC DNA]</scope>
    <source>
        <strain evidence="4">TF05-5AC</strain>
    </source>
</reference>
<feature type="domain" description="GGDEF" evidence="3">
    <location>
        <begin position="923"/>
        <end position="1054"/>
    </location>
</feature>
<feature type="domain" description="GGDEF" evidence="3">
    <location>
        <begin position="22"/>
        <end position="154"/>
    </location>
</feature>
<dbReference type="PROSITE" id="PS50883">
    <property type="entry name" value="EAL"/>
    <property type="match status" value="1"/>
</dbReference>
<proteinExistence type="predicted"/>
<keyword evidence="1" id="KW-0812">Transmembrane</keyword>
<dbReference type="CDD" id="cd01949">
    <property type="entry name" value="GGDEF"/>
    <property type="match status" value="1"/>
</dbReference>
<dbReference type="GeneID" id="97987656"/>
<feature type="transmembrane region" description="Helical" evidence="1">
    <location>
        <begin position="456"/>
        <end position="480"/>
    </location>
</feature>
<dbReference type="InterPro" id="IPR029787">
    <property type="entry name" value="Nucleotide_cyclase"/>
</dbReference>
<evidence type="ECO:0000259" key="3">
    <source>
        <dbReference type="PROSITE" id="PS50887"/>
    </source>
</evidence>
<evidence type="ECO:0000259" key="2">
    <source>
        <dbReference type="PROSITE" id="PS50883"/>
    </source>
</evidence>
<sequence>MYPYESFLQESNQILQNLSDDFAYYLLYLDFTDFQMVNHFYGMEAGDSLLRAMEEALKRDPQVRTCVNIFSDQFLCLIQTEKDVDVEKIIISYQQRSRLFLEEQGTNYPLCTLKLSCGICKVTGGNLKYAVDGANLARKEAKRRGSLRAFPYSDAMQKQMTDQYELERAVNDSLREERFLFYLQPKVDLETGRTIGAEALARRVGRDGSIIYPDAFLSVMEANGSIVELDMLIYRKVCAFLADRREKGLPVVQTSVNLSRLHIHNPETADIIHSVAQAYEIPSDLLEFELTETILLDEFSGAKQLIDRLRAYGYRVSIDDFGSGYSGINIWQELNFDVLKLDKKFLSTKKELVYRNEAIVPNMINIAQRLHVQVLCEGVETEEQCLYLKRLGCPTGQGYYFSRPIPPEDFYARYESSGGFYKVPSERNVQQAEPVKKKTVEKKNAKNGEYRFDRRWYLAAGLAAVIFLSISVALAVSYFYNSARSEFTQIMTENLNTYTSGQREEILAEMDRMKNMLDALAVLIGQQEDTYAVEGYLTALSEAREDEWYIYTSEKKLEESIRTGKAREEDARIVERLKEGETVISDITYSDRLGGLYCITIGVPVYQNGKFAGTLRGIINADMLVATSFYPAVQGKVFRCLITDGQGNIIPVKKGDGEWEGSLADRMAEEGIDGDICRDMLKYLENGENASIRVGEREGVPIYFSVVDLGINDWHYVVCFQADMANIHMERIVYRTMCGTVALLVAVAVFCVFLFSLFLKMAKHIGVEERRYLLLEQFSDTVLFDYDIRRDIIRFTPNADRLFRIHGLVQKDFLKNMGNRYIYGGDIEEVSQLFSGRLKKDKKEVRVRLMYPDRDNYFWTLIQYRYDYKKGTVSSVVGKITDIEEQKRHEEYLLEMSETDGLTGLRNKLATEVEIRRRLQEECIGLLFMIDLDNFKLVNDSYGHAGGDEALCFVGSCLQKVFRADDVIGRIGGDEWMVFLNSTNSRELAGKKAELLMQHLKLGMEQGIPPLSVSIGISRCPEDGSQFVDLFNAADRAMYEAKRKGKNCYCFSRPYGTRTDR</sequence>
<dbReference type="PANTHER" id="PTHR33121:SF70">
    <property type="entry name" value="SIGNALING PROTEIN YKOW"/>
    <property type="match status" value="1"/>
</dbReference>
<dbReference type="SMART" id="SM00267">
    <property type="entry name" value="GGDEF"/>
    <property type="match status" value="1"/>
</dbReference>
<feature type="domain" description="EAL" evidence="2">
    <location>
        <begin position="163"/>
        <end position="418"/>
    </location>
</feature>
<feature type="transmembrane region" description="Helical" evidence="1">
    <location>
        <begin position="741"/>
        <end position="762"/>
    </location>
</feature>
<dbReference type="Proteomes" id="UP000260812">
    <property type="component" value="Unassembled WGS sequence"/>
</dbReference>
<evidence type="ECO:0000313" key="5">
    <source>
        <dbReference type="Proteomes" id="UP000260812"/>
    </source>
</evidence>
<name>A0A3E3I574_9FIRM</name>
<dbReference type="PROSITE" id="PS50887">
    <property type="entry name" value="GGDEF"/>
    <property type="match status" value="2"/>
</dbReference>
<keyword evidence="1" id="KW-0472">Membrane</keyword>
<dbReference type="Gene3D" id="3.30.70.270">
    <property type="match status" value="2"/>
</dbReference>
<dbReference type="EMBL" id="QVLV01000007">
    <property type="protein sequence ID" value="RGE60375.1"/>
    <property type="molecule type" value="Genomic_DNA"/>
</dbReference>
<dbReference type="SMART" id="SM00052">
    <property type="entry name" value="EAL"/>
    <property type="match status" value="1"/>
</dbReference>
<dbReference type="SUPFAM" id="SSF55073">
    <property type="entry name" value="Nucleotide cyclase"/>
    <property type="match status" value="2"/>
</dbReference>
<dbReference type="InterPro" id="IPR043128">
    <property type="entry name" value="Rev_trsase/Diguanyl_cyclase"/>
</dbReference>
<dbReference type="AlphaFoldDB" id="A0A3E3I574"/>
<dbReference type="Pfam" id="PF00563">
    <property type="entry name" value="EAL"/>
    <property type="match status" value="1"/>
</dbReference>